<organism evidence="1 2">
    <name type="scientific">Mycena metata</name>
    <dbReference type="NCBI Taxonomy" id="1033252"/>
    <lineage>
        <taxon>Eukaryota</taxon>
        <taxon>Fungi</taxon>
        <taxon>Dikarya</taxon>
        <taxon>Basidiomycota</taxon>
        <taxon>Agaricomycotina</taxon>
        <taxon>Agaricomycetes</taxon>
        <taxon>Agaricomycetidae</taxon>
        <taxon>Agaricales</taxon>
        <taxon>Marasmiineae</taxon>
        <taxon>Mycenaceae</taxon>
        <taxon>Mycena</taxon>
    </lineage>
</organism>
<protein>
    <submittedName>
        <fullName evidence="1">Uncharacterized protein</fullName>
    </submittedName>
</protein>
<gene>
    <name evidence="1" type="ORF">B0H16DRAFT_1897323</name>
</gene>
<evidence type="ECO:0000313" key="2">
    <source>
        <dbReference type="Proteomes" id="UP001215598"/>
    </source>
</evidence>
<name>A0AAD7HFA9_9AGAR</name>
<accession>A0AAD7HFA9</accession>
<dbReference type="AlphaFoldDB" id="A0AAD7HFA9"/>
<sequence>MPATFTLLSTPHVLEIPVPAATYIELSANTITYDSEGPTCSHCGWKGGNHAPNCPFIPIPSVNLNALDLLSLSSDPSDVLLYHII</sequence>
<dbReference type="Proteomes" id="UP001215598">
    <property type="component" value="Unassembled WGS sequence"/>
</dbReference>
<proteinExistence type="predicted"/>
<comment type="caution">
    <text evidence="1">The sequence shown here is derived from an EMBL/GenBank/DDBJ whole genome shotgun (WGS) entry which is preliminary data.</text>
</comment>
<dbReference type="EMBL" id="JARKIB010000256">
    <property type="protein sequence ID" value="KAJ7719121.1"/>
    <property type="molecule type" value="Genomic_DNA"/>
</dbReference>
<evidence type="ECO:0000313" key="1">
    <source>
        <dbReference type="EMBL" id="KAJ7719121.1"/>
    </source>
</evidence>
<reference evidence="1" key="1">
    <citation type="submission" date="2023-03" db="EMBL/GenBank/DDBJ databases">
        <title>Massive genome expansion in bonnet fungi (Mycena s.s.) driven by repeated elements and novel gene families across ecological guilds.</title>
        <authorList>
            <consortium name="Lawrence Berkeley National Laboratory"/>
            <person name="Harder C.B."/>
            <person name="Miyauchi S."/>
            <person name="Viragh M."/>
            <person name="Kuo A."/>
            <person name="Thoen E."/>
            <person name="Andreopoulos B."/>
            <person name="Lu D."/>
            <person name="Skrede I."/>
            <person name="Drula E."/>
            <person name="Henrissat B."/>
            <person name="Morin E."/>
            <person name="Kohler A."/>
            <person name="Barry K."/>
            <person name="LaButti K."/>
            <person name="Morin E."/>
            <person name="Salamov A."/>
            <person name="Lipzen A."/>
            <person name="Mereny Z."/>
            <person name="Hegedus B."/>
            <person name="Baldrian P."/>
            <person name="Stursova M."/>
            <person name="Weitz H."/>
            <person name="Taylor A."/>
            <person name="Grigoriev I.V."/>
            <person name="Nagy L.G."/>
            <person name="Martin F."/>
            <person name="Kauserud H."/>
        </authorList>
    </citation>
    <scope>NUCLEOTIDE SEQUENCE</scope>
    <source>
        <strain evidence="1">CBHHK182m</strain>
    </source>
</reference>
<keyword evidence="2" id="KW-1185">Reference proteome</keyword>